<gene>
    <name evidence="1" type="ORF">TRM7557_00084</name>
</gene>
<evidence type="ECO:0000313" key="2">
    <source>
        <dbReference type="Proteomes" id="UP000052022"/>
    </source>
</evidence>
<accession>A0A0P1FZG8</accession>
<dbReference type="STRING" id="928856.SAMN04488049_1336"/>
<protein>
    <recommendedName>
        <fullName evidence="3">Acyl carrier protein</fullName>
    </recommendedName>
</protein>
<dbReference type="InterPro" id="IPR036736">
    <property type="entry name" value="ACP-like_sf"/>
</dbReference>
<sequence>MSNLDTYTSAFVDAFRVDANQVAALAYQSIEQWDSLGHMQLMSDLEERFDIEMDIDDITDFSSFSKGKEILGKYGVTFDA</sequence>
<reference evidence="1 2" key="1">
    <citation type="submission" date="2015-09" db="EMBL/GenBank/DDBJ databases">
        <authorList>
            <consortium name="Swine Surveillance"/>
        </authorList>
    </citation>
    <scope>NUCLEOTIDE SEQUENCE [LARGE SCALE GENOMIC DNA]</scope>
    <source>
        <strain evidence="1 2">CECT 7557</strain>
    </source>
</reference>
<organism evidence="1 2">
    <name type="scientific">Tritonibacter multivorans</name>
    <dbReference type="NCBI Taxonomy" id="928856"/>
    <lineage>
        <taxon>Bacteria</taxon>
        <taxon>Pseudomonadati</taxon>
        <taxon>Pseudomonadota</taxon>
        <taxon>Alphaproteobacteria</taxon>
        <taxon>Rhodobacterales</taxon>
        <taxon>Paracoccaceae</taxon>
        <taxon>Tritonibacter</taxon>
    </lineage>
</organism>
<proteinExistence type="predicted"/>
<dbReference type="Gene3D" id="1.10.1200.10">
    <property type="entry name" value="ACP-like"/>
    <property type="match status" value="1"/>
</dbReference>
<keyword evidence="2" id="KW-1185">Reference proteome</keyword>
<dbReference type="Proteomes" id="UP000052022">
    <property type="component" value="Unassembled WGS sequence"/>
</dbReference>
<dbReference type="EMBL" id="CYSD01000002">
    <property type="protein sequence ID" value="CUH74796.1"/>
    <property type="molecule type" value="Genomic_DNA"/>
</dbReference>
<evidence type="ECO:0000313" key="1">
    <source>
        <dbReference type="EMBL" id="CUH74796.1"/>
    </source>
</evidence>
<dbReference type="SUPFAM" id="SSF47336">
    <property type="entry name" value="ACP-like"/>
    <property type="match status" value="1"/>
</dbReference>
<evidence type="ECO:0008006" key="3">
    <source>
        <dbReference type="Google" id="ProtNLM"/>
    </source>
</evidence>
<name>A0A0P1FZG8_9RHOB</name>
<dbReference type="RefSeq" id="WP_058288249.1">
    <property type="nucleotide sequence ID" value="NZ_CYSD01000002.1"/>
</dbReference>
<dbReference type="OrthoDB" id="9811033at2"/>
<dbReference type="AlphaFoldDB" id="A0A0P1FZG8"/>